<dbReference type="PANTHER" id="PTHR23026:SF123">
    <property type="entry name" value="NAD(P)H NITROREDUCTASE RV3131-RELATED"/>
    <property type="match status" value="1"/>
</dbReference>
<evidence type="ECO:0000313" key="3">
    <source>
        <dbReference type="Proteomes" id="UP001501676"/>
    </source>
</evidence>
<sequence>MNDRSHRTADAPGDTRAAVDQLAEATLAALRAPSVLNTQPWRWRLFGDTAELLVDRDRQLPALDPDGRLLLLSCGIALNHALTALRAGGYAGVVERLPDDRRPDLVARLHRGSRCAPDQRNYNAIYRRHTDRRPFADVLPPMADLDALRAAAVRHGVHLRVLTATELPSFADIATVADVVEHADRSLAADLKRWTTRTPEDQDGLPARTTTPPTERPVPARTFNRAQPPRLATGPGTDRGTAYTVLLTDQDEPRAWLAAGEALSDVWLTLTARGLAASPISEVVEVASARRALRNLLGEDAYPAIGLRIGVPVDPADAPPSPARRSGTDVLGLPGQS</sequence>
<dbReference type="RefSeq" id="WP_345732179.1">
    <property type="nucleotide sequence ID" value="NZ_BAAAYN010000047.1"/>
</dbReference>
<dbReference type="InterPro" id="IPR000415">
    <property type="entry name" value="Nitroreductase-like"/>
</dbReference>
<dbReference type="NCBIfam" id="NF047509">
    <property type="entry name" value="Rv3131_FMN_oxido"/>
    <property type="match status" value="1"/>
</dbReference>
<feature type="region of interest" description="Disordered" evidence="1">
    <location>
        <begin position="315"/>
        <end position="337"/>
    </location>
</feature>
<dbReference type="Gene3D" id="3.40.109.30">
    <property type="entry name" value="putative nitroreductase (tm1586), domain 2"/>
    <property type="match status" value="1"/>
</dbReference>
<evidence type="ECO:0000313" key="2">
    <source>
        <dbReference type="EMBL" id="GAA3394905.1"/>
    </source>
</evidence>
<feature type="compositionally biased region" description="Low complexity" evidence="1">
    <location>
        <begin position="206"/>
        <end position="222"/>
    </location>
</feature>
<dbReference type="Proteomes" id="UP001501676">
    <property type="component" value="Unassembled WGS sequence"/>
</dbReference>
<proteinExistence type="predicted"/>
<gene>
    <name evidence="2" type="ORF">GCM10020369_66020</name>
</gene>
<feature type="region of interest" description="Disordered" evidence="1">
    <location>
        <begin position="195"/>
        <end position="239"/>
    </location>
</feature>
<dbReference type="SUPFAM" id="SSF55469">
    <property type="entry name" value="FMN-dependent nitroreductase-like"/>
    <property type="match status" value="2"/>
</dbReference>
<dbReference type="Gene3D" id="3.40.109.10">
    <property type="entry name" value="NADH Oxidase"/>
    <property type="match status" value="1"/>
</dbReference>
<dbReference type="EMBL" id="BAAAYN010000047">
    <property type="protein sequence ID" value="GAA3394905.1"/>
    <property type="molecule type" value="Genomic_DNA"/>
</dbReference>
<name>A0ABP6T8W9_9ACTN</name>
<evidence type="ECO:0000256" key="1">
    <source>
        <dbReference type="SAM" id="MobiDB-lite"/>
    </source>
</evidence>
<protein>
    <submittedName>
        <fullName evidence="2">Nitroreductase family protein</fullName>
    </submittedName>
</protein>
<dbReference type="InterPro" id="IPR050627">
    <property type="entry name" value="Nitroreductase/BluB"/>
</dbReference>
<keyword evidence="3" id="KW-1185">Reference proteome</keyword>
<accession>A0ABP6T8W9</accession>
<dbReference type="PANTHER" id="PTHR23026">
    <property type="entry name" value="NADPH NITROREDUCTASE"/>
    <property type="match status" value="1"/>
</dbReference>
<comment type="caution">
    <text evidence="2">The sequence shown here is derived from an EMBL/GenBank/DDBJ whole genome shotgun (WGS) entry which is preliminary data.</text>
</comment>
<reference evidence="3" key="1">
    <citation type="journal article" date="2019" name="Int. J. Syst. Evol. Microbiol.">
        <title>The Global Catalogue of Microorganisms (GCM) 10K type strain sequencing project: providing services to taxonomists for standard genome sequencing and annotation.</title>
        <authorList>
            <consortium name="The Broad Institute Genomics Platform"/>
            <consortium name="The Broad Institute Genome Sequencing Center for Infectious Disease"/>
            <person name="Wu L."/>
            <person name="Ma J."/>
        </authorList>
    </citation>
    <scope>NUCLEOTIDE SEQUENCE [LARGE SCALE GENOMIC DNA]</scope>
    <source>
        <strain evidence="3">JCM 9458</strain>
    </source>
</reference>
<organism evidence="2 3">
    <name type="scientific">Cryptosporangium minutisporangium</name>
    <dbReference type="NCBI Taxonomy" id="113569"/>
    <lineage>
        <taxon>Bacteria</taxon>
        <taxon>Bacillati</taxon>
        <taxon>Actinomycetota</taxon>
        <taxon>Actinomycetes</taxon>
        <taxon>Cryptosporangiales</taxon>
        <taxon>Cryptosporangiaceae</taxon>
        <taxon>Cryptosporangium</taxon>
    </lineage>
</organism>